<dbReference type="GO" id="GO:0008146">
    <property type="term" value="F:sulfotransferase activity"/>
    <property type="evidence" value="ECO:0007669"/>
    <property type="project" value="InterPro"/>
</dbReference>
<evidence type="ECO:0000259" key="4">
    <source>
        <dbReference type="Pfam" id="PF00685"/>
    </source>
</evidence>
<keyword evidence="2 3" id="KW-0808">Transferase</keyword>
<accession>A0A0A9E404</accession>
<name>A0A0A9E404_ARUDO</name>
<dbReference type="PANTHER" id="PTHR11783">
    <property type="entry name" value="SULFOTRANSFERASE SULT"/>
    <property type="match status" value="1"/>
</dbReference>
<dbReference type="Gene3D" id="3.40.50.300">
    <property type="entry name" value="P-loop containing nucleotide triphosphate hydrolases"/>
    <property type="match status" value="1"/>
</dbReference>
<dbReference type="EMBL" id="GBRH01204132">
    <property type="protein sequence ID" value="JAD93763.1"/>
    <property type="molecule type" value="Transcribed_RNA"/>
</dbReference>
<dbReference type="AlphaFoldDB" id="A0A0A9E404"/>
<feature type="domain" description="Sulfotransferase" evidence="4">
    <location>
        <begin position="4"/>
        <end position="137"/>
    </location>
</feature>
<dbReference type="SUPFAM" id="SSF52540">
    <property type="entry name" value="P-loop containing nucleoside triphosphate hydrolases"/>
    <property type="match status" value="1"/>
</dbReference>
<reference evidence="5" key="1">
    <citation type="submission" date="2014-09" db="EMBL/GenBank/DDBJ databases">
        <authorList>
            <person name="Magalhaes I.L.F."/>
            <person name="Oliveira U."/>
            <person name="Santos F.R."/>
            <person name="Vidigal T.H.D.A."/>
            <person name="Brescovit A.D."/>
            <person name="Santos A.J."/>
        </authorList>
    </citation>
    <scope>NUCLEOTIDE SEQUENCE</scope>
    <source>
        <tissue evidence="5">Shoot tissue taken approximately 20 cm above the soil surface</tissue>
    </source>
</reference>
<comment type="similarity">
    <text evidence="1 3">Belongs to the sulfotransferase 1 family.</text>
</comment>
<evidence type="ECO:0000256" key="1">
    <source>
        <dbReference type="ARBA" id="ARBA00005771"/>
    </source>
</evidence>
<dbReference type="InterPro" id="IPR000863">
    <property type="entry name" value="Sulfotransferase_dom"/>
</dbReference>
<proteinExistence type="inferred from homology"/>
<dbReference type="EC" id="2.8.2.-" evidence="3"/>
<sequence>MISEGCSPFGPFWDHYLQYWKESLTRPQEVLFLKYEEIVFDPLKVVRKLASFFGVPFTEEEESNGVVEEVVRLCSFNSLSSVGINQTGGVERAGGKIFIEFSSLFRKGKVGDWVNHMSKEMAEKMDILVEEKFKGSGLKF</sequence>
<evidence type="ECO:0000256" key="3">
    <source>
        <dbReference type="RuleBase" id="RU361155"/>
    </source>
</evidence>
<reference evidence="5" key="2">
    <citation type="journal article" date="2015" name="Data Brief">
        <title>Shoot transcriptome of the giant reed, Arundo donax.</title>
        <authorList>
            <person name="Barrero R.A."/>
            <person name="Guerrero F.D."/>
            <person name="Moolhuijzen P."/>
            <person name="Goolsby J.A."/>
            <person name="Tidwell J."/>
            <person name="Bellgard S.E."/>
            <person name="Bellgard M.I."/>
        </authorList>
    </citation>
    <scope>NUCLEOTIDE SEQUENCE</scope>
    <source>
        <tissue evidence="5">Shoot tissue taken approximately 20 cm above the soil surface</tissue>
    </source>
</reference>
<evidence type="ECO:0000256" key="2">
    <source>
        <dbReference type="ARBA" id="ARBA00022679"/>
    </source>
</evidence>
<evidence type="ECO:0000313" key="5">
    <source>
        <dbReference type="EMBL" id="JAD93763.1"/>
    </source>
</evidence>
<dbReference type="Pfam" id="PF00685">
    <property type="entry name" value="Sulfotransfer_1"/>
    <property type="match status" value="1"/>
</dbReference>
<organism evidence="5">
    <name type="scientific">Arundo donax</name>
    <name type="common">Giant reed</name>
    <name type="synonym">Donax arundinaceus</name>
    <dbReference type="NCBI Taxonomy" id="35708"/>
    <lineage>
        <taxon>Eukaryota</taxon>
        <taxon>Viridiplantae</taxon>
        <taxon>Streptophyta</taxon>
        <taxon>Embryophyta</taxon>
        <taxon>Tracheophyta</taxon>
        <taxon>Spermatophyta</taxon>
        <taxon>Magnoliopsida</taxon>
        <taxon>Liliopsida</taxon>
        <taxon>Poales</taxon>
        <taxon>Poaceae</taxon>
        <taxon>PACMAD clade</taxon>
        <taxon>Arundinoideae</taxon>
        <taxon>Arundineae</taxon>
        <taxon>Arundo</taxon>
    </lineage>
</organism>
<dbReference type="InterPro" id="IPR027417">
    <property type="entry name" value="P-loop_NTPase"/>
</dbReference>
<protein>
    <recommendedName>
        <fullName evidence="3">Sulfotransferase</fullName>
        <ecNumber evidence="3">2.8.2.-</ecNumber>
    </recommendedName>
</protein>